<keyword evidence="4" id="KW-0762">Sugar transport</keyword>
<feature type="transmembrane region" description="Helical" evidence="12">
    <location>
        <begin position="360"/>
        <end position="382"/>
    </location>
</feature>
<feature type="transmembrane region" description="Helical" evidence="12">
    <location>
        <begin position="47"/>
        <end position="65"/>
    </location>
</feature>
<dbReference type="FunFam" id="3.30.1360.60:FF:000001">
    <property type="entry name" value="PTS system glucose-specific IIBC component PtsG"/>
    <property type="match status" value="1"/>
</dbReference>
<reference evidence="16" key="1">
    <citation type="submission" date="2016-07" db="EMBL/GenBank/DDBJ databases">
        <authorList>
            <person name="Florea S."/>
            <person name="Webb J.S."/>
            <person name="Jaromczyk J."/>
            <person name="Schardl C.L."/>
        </authorList>
    </citation>
    <scope>NUCLEOTIDE SEQUENCE [LARGE SCALE GENOMIC DNA]</scope>
    <source>
        <strain evidence="16">Z6</strain>
    </source>
</reference>
<dbReference type="GO" id="GO:0016301">
    <property type="term" value="F:kinase activity"/>
    <property type="evidence" value="ECO:0007669"/>
    <property type="project" value="UniProtKB-KW"/>
</dbReference>
<dbReference type="NCBIfam" id="TIGR02002">
    <property type="entry name" value="PTS-II-BC-glcB"/>
    <property type="match status" value="1"/>
</dbReference>
<name>A0A1C0A7K2_9FIRM</name>
<dbReference type="OrthoDB" id="9764327at2"/>
<comment type="caution">
    <text evidence="15">The sequence shown here is derived from an EMBL/GenBank/DDBJ whole genome shotgun (WGS) entry which is preliminary data.</text>
</comment>
<evidence type="ECO:0000256" key="12">
    <source>
        <dbReference type="SAM" id="Phobius"/>
    </source>
</evidence>
<evidence type="ECO:0000256" key="6">
    <source>
        <dbReference type="ARBA" id="ARBA00022683"/>
    </source>
</evidence>
<dbReference type="Proteomes" id="UP000093514">
    <property type="component" value="Unassembled WGS sequence"/>
</dbReference>
<evidence type="ECO:0000313" key="16">
    <source>
        <dbReference type="Proteomes" id="UP000093514"/>
    </source>
</evidence>
<dbReference type="SUPFAM" id="SSF55604">
    <property type="entry name" value="Glucose permease domain IIB"/>
    <property type="match status" value="1"/>
</dbReference>
<dbReference type="Gene3D" id="3.30.1360.60">
    <property type="entry name" value="Glucose permease domain IIB"/>
    <property type="match status" value="1"/>
</dbReference>
<dbReference type="GO" id="GO:1904659">
    <property type="term" value="P:D-glucose transmembrane transport"/>
    <property type="evidence" value="ECO:0007669"/>
    <property type="project" value="InterPro"/>
</dbReference>
<evidence type="ECO:0000256" key="7">
    <source>
        <dbReference type="ARBA" id="ARBA00022692"/>
    </source>
</evidence>
<keyword evidence="5" id="KW-0808">Transferase</keyword>
<organism evidence="15 16">
    <name type="scientific">Orenia metallireducens</name>
    <dbReference type="NCBI Taxonomy" id="1413210"/>
    <lineage>
        <taxon>Bacteria</taxon>
        <taxon>Bacillati</taxon>
        <taxon>Bacillota</taxon>
        <taxon>Clostridia</taxon>
        <taxon>Halanaerobiales</taxon>
        <taxon>Halobacteroidaceae</taxon>
        <taxon>Orenia</taxon>
    </lineage>
</organism>
<evidence type="ECO:0000256" key="9">
    <source>
        <dbReference type="ARBA" id="ARBA00022989"/>
    </source>
</evidence>
<dbReference type="AlphaFoldDB" id="A0A1C0A7K2"/>
<dbReference type="GO" id="GO:0090563">
    <property type="term" value="F:protein-phosphocysteine-sugar phosphotransferase activity"/>
    <property type="evidence" value="ECO:0007669"/>
    <property type="project" value="TreeGrafter"/>
</dbReference>
<dbReference type="InterPro" id="IPR001996">
    <property type="entry name" value="PTS_IIB_1"/>
</dbReference>
<evidence type="ECO:0000256" key="10">
    <source>
        <dbReference type="ARBA" id="ARBA00023136"/>
    </source>
</evidence>
<reference evidence="15 16" key="2">
    <citation type="submission" date="2016-08" db="EMBL/GenBank/DDBJ databases">
        <title>Orenia metallireducens sp. nov. strain Z6, a Novel Metal-reducing Firmicute from the Deep Subsurface.</title>
        <authorList>
            <person name="Maxim B.I."/>
            <person name="Kenneth K."/>
            <person name="Flynn T.M."/>
            <person name="Oloughlin E.J."/>
            <person name="Locke R.A."/>
            <person name="Weber J.R."/>
            <person name="Egan S.M."/>
            <person name="Mackie R.I."/>
            <person name="Cann I.K."/>
        </authorList>
    </citation>
    <scope>NUCLEOTIDE SEQUENCE [LARGE SCALE GENOMIC DNA]</scope>
    <source>
        <strain evidence="15 16">Z6</strain>
    </source>
</reference>
<evidence type="ECO:0000256" key="11">
    <source>
        <dbReference type="PROSITE-ProRule" id="PRU00421"/>
    </source>
</evidence>
<keyword evidence="6" id="KW-0598">Phosphotransferase system</keyword>
<dbReference type="NCBIfam" id="TIGR00826">
    <property type="entry name" value="EIIB_glc"/>
    <property type="match status" value="1"/>
</dbReference>
<comment type="subcellular location">
    <subcellularLocation>
        <location evidence="1">Cell membrane</location>
        <topology evidence="1">Multi-pass membrane protein</topology>
    </subcellularLocation>
</comment>
<dbReference type="PROSITE" id="PS51098">
    <property type="entry name" value="PTS_EIIB_TYPE_1"/>
    <property type="match status" value="1"/>
</dbReference>
<feature type="domain" description="PTS EIIB type-1" evidence="13">
    <location>
        <begin position="405"/>
        <end position="481"/>
    </location>
</feature>
<dbReference type="GO" id="GO:0055056">
    <property type="term" value="F:D-glucose transmembrane transporter activity"/>
    <property type="evidence" value="ECO:0007669"/>
    <property type="project" value="InterPro"/>
</dbReference>
<dbReference type="InterPro" id="IPR018113">
    <property type="entry name" value="PTrfase_EIIB_Cys"/>
</dbReference>
<dbReference type="Pfam" id="PF00367">
    <property type="entry name" value="PTS_EIIB"/>
    <property type="match status" value="1"/>
</dbReference>
<feature type="domain" description="PTS EIIC type-1" evidence="14">
    <location>
        <begin position="1"/>
        <end position="394"/>
    </location>
</feature>
<evidence type="ECO:0000256" key="1">
    <source>
        <dbReference type="ARBA" id="ARBA00004651"/>
    </source>
</evidence>
<evidence type="ECO:0000256" key="4">
    <source>
        <dbReference type="ARBA" id="ARBA00022597"/>
    </source>
</evidence>
<feature type="transmembrane region" description="Helical" evidence="12">
    <location>
        <begin position="150"/>
        <end position="170"/>
    </location>
</feature>
<evidence type="ECO:0000313" key="15">
    <source>
        <dbReference type="EMBL" id="OCL26194.1"/>
    </source>
</evidence>
<dbReference type="GO" id="GO:0005886">
    <property type="term" value="C:plasma membrane"/>
    <property type="evidence" value="ECO:0007669"/>
    <property type="project" value="UniProtKB-SubCell"/>
</dbReference>
<evidence type="ECO:0000256" key="8">
    <source>
        <dbReference type="ARBA" id="ARBA00022777"/>
    </source>
</evidence>
<feature type="active site" description="Phosphocysteine intermediate; for EIIB activity" evidence="11">
    <location>
        <position position="427"/>
    </location>
</feature>
<evidence type="ECO:0000256" key="5">
    <source>
        <dbReference type="ARBA" id="ARBA00022679"/>
    </source>
</evidence>
<dbReference type="InterPro" id="IPR003352">
    <property type="entry name" value="PTS_EIIC"/>
</dbReference>
<dbReference type="InterPro" id="IPR050429">
    <property type="entry name" value="PTS_Glucose_EIICBA"/>
</dbReference>
<keyword evidence="9 12" id="KW-1133">Transmembrane helix</keyword>
<feature type="transmembrane region" description="Helical" evidence="12">
    <location>
        <begin position="306"/>
        <end position="330"/>
    </location>
</feature>
<feature type="transmembrane region" description="Helical" evidence="12">
    <location>
        <begin position="72"/>
        <end position="92"/>
    </location>
</feature>
<keyword evidence="10 12" id="KW-0472">Membrane</keyword>
<keyword evidence="2" id="KW-0813">Transport</keyword>
<dbReference type="CDD" id="cd00212">
    <property type="entry name" value="PTS_IIB_glc"/>
    <property type="match status" value="1"/>
</dbReference>
<keyword evidence="8" id="KW-0418">Kinase</keyword>
<dbReference type="RefSeq" id="WP_068717769.1">
    <property type="nucleotide sequence ID" value="NZ_LWDV01000009.1"/>
</dbReference>
<dbReference type="Pfam" id="PF02378">
    <property type="entry name" value="PTS_EIIC"/>
    <property type="match status" value="1"/>
</dbReference>
<dbReference type="PANTHER" id="PTHR30009:SF20">
    <property type="entry name" value="PTS SYSTEM GLUCOSE-SPECIFIC EIICB COMPONENT-RELATED"/>
    <property type="match status" value="1"/>
</dbReference>
<evidence type="ECO:0000259" key="14">
    <source>
        <dbReference type="PROSITE" id="PS51103"/>
    </source>
</evidence>
<keyword evidence="3" id="KW-1003">Cell membrane</keyword>
<protein>
    <submittedName>
        <fullName evidence="15">PTS N-acetylglucosamine transporter subunit IICB</fullName>
    </submittedName>
</protein>
<evidence type="ECO:0000256" key="2">
    <source>
        <dbReference type="ARBA" id="ARBA00022448"/>
    </source>
</evidence>
<dbReference type="GO" id="GO:0008982">
    <property type="term" value="F:protein-N(PI)-phosphohistidine-sugar phosphotransferase activity"/>
    <property type="evidence" value="ECO:0007669"/>
    <property type="project" value="InterPro"/>
</dbReference>
<feature type="transmembrane region" description="Helical" evidence="12">
    <location>
        <begin position="283"/>
        <end position="300"/>
    </location>
</feature>
<dbReference type="GO" id="GO:0009401">
    <property type="term" value="P:phosphoenolpyruvate-dependent sugar phosphotransferase system"/>
    <property type="evidence" value="ECO:0007669"/>
    <property type="project" value="UniProtKB-KW"/>
</dbReference>
<dbReference type="PANTHER" id="PTHR30009">
    <property type="entry name" value="CYTOCHROME C-TYPE SYNTHESIS PROTEIN AND PTS TRANSMEMBRANE COMPONENT"/>
    <property type="match status" value="1"/>
</dbReference>
<evidence type="ECO:0000256" key="3">
    <source>
        <dbReference type="ARBA" id="ARBA00022475"/>
    </source>
</evidence>
<keyword evidence="16" id="KW-1185">Reference proteome</keyword>
<dbReference type="InterPro" id="IPR011299">
    <property type="entry name" value="PTS_IIBC_glc"/>
</dbReference>
<evidence type="ECO:0000259" key="13">
    <source>
        <dbReference type="PROSITE" id="PS51098"/>
    </source>
</evidence>
<feature type="transmembrane region" description="Helical" evidence="12">
    <location>
        <begin position="258"/>
        <end position="276"/>
    </location>
</feature>
<gene>
    <name evidence="15" type="ORF">U472_09270</name>
</gene>
<proteinExistence type="predicted"/>
<sequence>MKAFKQLQKIGKALMTPVAILPAAGLLLAFGQPQVLNSPLMAEAGGIIFANLPLLFAVGSAIGLAGGDGVAALASIVAFLIMNITMGMVAGVTSEMIGTNPAYANVLGIPTLQTGVFGGIIAGVIAAIMFNKFYNIELPDFLGFFAGKRFVPIVTAVTAFVVGLLMPTIWKPIQAGLFQLSQLALETNTNVSTFIFGVIERALIPFGLHHIFYSPFWFEFGEYVTKAGEVVRGDQAIFMAQLNDGVKLTAGRFMTGKFPFMMFGLPAAALAMYHEAKTSKKKIVGGILFSAALTSFLTGITEPIEFSFLFVAPVLYGIHVMFAGLSFMLMNMLNVKIGMTFSGGLIDYLLFGVLPNRTPWYLVIVVGAVFAVIYYFGFRFAIRKFNLATPGREEDAEVADTVEESDRAESILAALGGAENIEEIDACITRLRVSTVDPSKVNDDKLKQLGASGVMKPGGGAVQAIFGPKSETIKDEIKKLL</sequence>
<feature type="transmembrane region" description="Helical" evidence="12">
    <location>
        <begin position="337"/>
        <end position="354"/>
    </location>
</feature>
<dbReference type="InterPro" id="IPR013013">
    <property type="entry name" value="PTS_EIIC_1"/>
</dbReference>
<keyword evidence="7 12" id="KW-0812">Transmembrane</keyword>
<accession>A0A1C0A7K2</accession>
<feature type="transmembrane region" description="Helical" evidence="12">
    <location>
        <begin position="112"/>
        <end position="130"/>
    </location>
</feature>
<dbReference type="PROSITE" id="PS51103">
    <property type="entry name" value="PTS_EIIC_TYPE_1"/>
    <property type="match status" value="1"/>
</dbReference>
<dbReference type="EMBL" id="LWDV01000009">
    <property type="protein sequence ID" value="OCL26194.1"/>
    <property type="molecule type" value="Genomic_DNA"/>
</dbReference>
<dbReference type="InterPro" id="IPR036878">
    <property type="entry name" value="Glu_permease_IIB"/>
</dbReference>